<evidence type="ECO:0000256" key="3">
    <source>
        <dbReference type="ARBA" id="ARBA00004292"/>
    </source>
</evidence>
<dbReference type="InterPro" id="IPR006600">
    <property type="entry name" value="HTH_CenpB_DNA-bd_dom"/>
</dbReference>
<dbReference type="Pfam" id="PF03184">
    <property type="entry name" value="DDE_1"/>
    <property type="match status" value="1"/>
</dbReference>
<dbReference type="InterPro" id="IPR039653">
    <property type="entry name" value="Prenyltransferase"/>
</dbReference>
<dbReference type="Pfam" id="PF05225">
    <property type="entry name" value="HTH_psq"/>
    <property type="match status" value="1"/>
</dbReference>
<keyword evidence="9" id="KW-0238">DNA-binding</keyword>
<gene>
    <name evidence="16" type="ORF">SS1G_10405</name>
</gene>
<dbReference type="InterPro" id="IPR004875">
    <property type="entry name" value="DDE_SF_endonuclease_dom"/>
</dbReference>
<keyword evidence="7 14" id="KW-0812">Transmembrane</keyword>
<dbReference type="PROSITE" id="PS00943">
    <property type="entry name" value="UBIA"/>
    <property type="match status" value="1"/>
</dbReference>
<evidence type="ECO:0000256" key="9">
    <source>
        <dbReference type="ARBA" id="ARBA00023125"/>
    </source>
</evidence>
<dbReference type="KEGG" id="ssl:SS1G_10405"/>
<dbReference type="HOGENOM" id="CLU_298788_0_0_1"/>
<dbReference type="InterPro" id="IPR006370">
    <property type="entry name" value="HB_polyprenyltransferase-like"/>
</dbReference>
<evidence type="ECO:0000256" key="4">
    <source>
        <dbReference type="ARBA" id="ARBA00004721"/>
    </source>
</evidence>
<dbReference type="Gene3D" id="1.20.120.1780">
    <property type="entry name" value="UbiA prenyltransferase"/>
    <property type="match status" value="1"/>
</dbReference>
<evidence type="ECO:0000256" key="7">
    <source>
        <dbReference type="ARBA" id="ARBA00022692"/>
    </source>
</evidence>
<evidence type="ECO:0000256" key="6">
    <source>
        <dbReference type="ARBA" id="ARBA00022679"/>
    </source>
</evidence>
<evidence type="ECO:0000256" key="2">
    <source>
        <dbReference type="ARBA" id="ARBA00004123"/>
    </source>
</evidence>
<dbReference type="InterPro" id="IPR000537">
    <property type="entry name" value="UbiA_prenyltransferase"/>
</dbReference>
<keyword evidence="14" id="KW-0496">Mitochondrion</keyword>
<dbReference type="SUPFAM" id="SSF46689">
    <property type="entry name" value="Homeodomain-like"/>
    <property type="match status" value="1"/>
</dbReference>
<evidence type="ECO:0000256" key="10">
    <source>
        <dbReference type="ARBA" id="ARBA00023136"/>
    </source>
</evidence>
<keyword evidence="14" id="KW-0414">Isoprene biosynthesis</keyword>
<comment type="pathway">
    <text evidence="4">Secondary metabolite biosynthesis; terpenoid biosynthesis.</text>
</comment>
<evidence type="ECO:0000259" key="15">
    <source>
        <dbReference type="PROSITE" id="PS51253"/>
    </source>
</evidence>
<dbReference type="Pfam" id="PF01040">
    <property type="entry name" value="UbiA"/>
    <property type="match status" value="1"/>
</dbReference>
<dbReference type="GO" id="GO:0016114">
    <property type="term" value="P:terpenoid biosynthetic process"/>
    <property type="evidence" value="ECO:0007669"/>
    <property type="project" value="UniProtKB-UniPathway"/>
</dbReference>
<organism evidence="16 17">
    <name type="scientific">Sclerotinia sclerotiorum (strain ATCC 18683 / 1980 / Ss-1)</name>
    <name type="common">White mold</name>
    <name type="synonym">Whetzelinia sclerotiorum</name>
    <dbReference type="NCBI Taxonomy" id="665079"/>
    <lineage>
        <taxon>Eukaryota</taxon>
        <taxon>Fungi</taxon>
        <taxon>Dikarya</taxon>
        <taxon>Ascomycota</taxon>
        <taxon>Pezizomycotina</taxon>
        <taxon>Leotiomycetes</taxon>
        <taxon>Helotiales</taxon>
        <taxon>Sclerotiniaceae</taxon>
        <taxon>Sclerotinia</taxon>
    </lineage>
</organism>
<dbReference type="AlphaFoldDB" id="A7EYI9"/>
<comment type="similarity">
    <text evidence="5 14">Belongs to the UbiA prenyltransferase family.</text>
</comment>
<keyword evidence="14" id="KW-0999">Mitochondrion inner membrane</keyword>
<comment type="subcellular location">
    <subcellularLocation>
        <location evidence="3 14">Mitochondrion inner membrane</location>
        <topology evidence="3 14">Multi-pass membrane protein</topology>
        <orientation evidence="3 14">Matrix side</orientation>
    </subcellularLocation>
    <subcellularLocation>
        <location evidence="2">Nucleus</location>
    </subcellularLocation>
</comment>
<dbReference type="EC" id="2.5.1.39" evidence="14"/>
<feature type="transmembrane region" description="Helical" evidence="14">
    <location>
        <begin position="124"/>
        <end position="142"/>
    </location>
</feature>
<evidence type="ECO:0000313" key="17">
    <source>
        <dbReference type="Proteomes" id="UP000001312"/>
    </source>
</evidence>
<feature type="transmembrane region" description="Helical" evidence="14">
    <location>
        <begin position="223"/>
        <end position="240"/>
    </location>
</feature>
<evidence type="ECO:0000256" key="14">
    <source>
        <dbReference type="HAMAP-Rule" id="MF_03189"/>
    </source>
</evidence>
<keyword evidence="8 14" id="KW-1133">Transmembrane helix</keyword>
<dbReference type="EMBL" id="CH476635">
    <property type="protein sequence ID" value="EDN94531.1"/>
    <property type="molecule type" value="Genomic_DNA"/>
</dbReference>
<evidence type="ECO:0000256" key="8">
    <source>
        <dbReference type="ARBA" id="ARBA00022989"/>
    </source>
</evidence>
<comment type="cofactor">
    <cofactor evidence="1 14">
        <name>Mg(2+)</name>
        <dbReference type="ChEBI" id="CHEBI:18420"/>
    </cofactor>
</comment>
<dbReference type="PANTHER" id="PTHR11048">
    <property type="entry name" value="PRENYLTRANSFERASES"/>
    <property type="match status" value="1"/>
</dbReference>
<comment type="function">
    <text evidence="13 14">Catalyzes the prenylation of para-hydroxybenzoate (PHB) with an all-trans polyprenyl group. Mediates the second step in the final reaction sequence of coenzyme Q (CoQ) biosynthesis, which is the condensation of the polyisoprenoid side chain with PHB, generating the first membrane-bound Q intermediate.</text>
</comment>
<dbReference type="InterPro" id="IPR030470">
    <property type="entry name" value="UbiA_prenylTrfase_CS"/>
</dbReference>
<dbReference type="SMART" id="SM00674">
    <property type="entry name" value="CENPB"/>
    <property type="match status" value="1"/>
</dbReference>
<dbReference type="HAMAP" id="MF_01635">
    <property type="entry name" value="UbiA"/>
    <property type="match status" value="1"/>
</dbReference>
<evidence type="ECO:0000256" key="1">
    <source>
        <dbReference type="ARBA" id="ARBA00001946"/>
    </source>
</evidence>
<dbReference type="Gene3D" id="1.10.357.140">
    <property type="entry name" value="UbiA prenyltransferase"/>
    <property type="match status" value="1"/>
</dbReference>
<keyword evidence="10 14" id="KW-0472">Membrane</keyword>
<dbReference type="eggNOG" id="KOG1381">
    <property type="taxonomic scope" value="Eukaryota"/>
</dbReference>
<keyword evidence="11" id="KW-0539">Nucleus</keyword>
<dbReference type="InterPro" id="IPR044878">
    <property type="entry name" value="UbiA_sf"/>
</dbReference>
<dbReference type="InterPro" id="IPR036397">
    <property type="entry name" value="RNaseH_sf"/>
</dbReference>
<dbReference type="Gene3D" id="1.10.10.60">
    <property type="entry name" value="Homeodomain-like"/>
    <property type="match status" value="1"/>
</dbReference>
<dbReference type="NCBIfam" id="TIGR01474">
    <property type="entry name" value="ubiA_proteo"/>
    <property type="match status" value="1"/>
</dbReference>
<feature type="transmembrane region" description="Helical" evidence="14">
    <location>
        <begin position="349"/>
        <end position="366"/>
    </location>
</feature>
<feature type="transmembrane region" description="Helical" evidence="14">
    <location>
        <begin position="249"/>
        <end position="268"/>
    </location>
</feature>
<dbReference type="FunFam" id="1.10.357.140:FF:000003">
    <property type="entry name" value="4-hydroxybenzoate polyprenyltransferase, mitochondrial"/>
    <property type="match status" value="1"/>
</dbReference>
<dbReference type="GO" id="GO:0005634">
    <property type="term" value="C:nucleus"/>
    <property type="evidence" value="ECO:0007669"/>
    <property type="project" value="UniProtKB-SubCell"/>
</dbReference>
<dbReference type="InParanoid" id="A7EYI9"/>
<dbReference type="GO" id="GO:0003677">
    <property type="term" value="F:DNA binding"/>
    <property type="evidence" value="ECO:0007669"/>
    <property type="project" value="UniProtKB-KW"/>
</dbReference>
<dbReference type="GO" id="GO:0006744">
    <property type="term" value="P:ubiquinone biosynthetic process"/>
    <property type="evidence" value="ECO:0000318"/>
    <property type="project" value="GO_Central"/>
</dbReference>
<dbReference type="UniPathway" id="UPA00232"/>
<sequence>MPRCGIFSLPGGCRNTLFQNISWSQRPSLRIPVNYSKITTCSYLSKKETSKSVRSQHGRNLHNIKARAISATMSDAKVSNITEDVPSPVLTPYVPPTTGLLSKLPSPWVPYAELIRLDKPAGTYYLFFPCLFSTLLAAPLTVPMVSPLTVVGTSLLFFSGALIMRGAGCTINDLWDRNLDPNVTRTRLRPIARGAVSPFKALVFTGGQLFAGLAILLQFPYQCFFYATPSLLFVAAYPLAKRVTHYPQFVLGLTFSWGAIMGFPALGIDLLSDSAALTATGFLYASNVAWTVLYDMIYAHMDIKDDAKAGIKSIALRHDAQTKQILTGLAITQIGLLTAAGVAVGAGPVFFVGGCGGAAVTLAVMIKKVNLKSVKDCWWWFVNGCLITGGTISAGIGGDYLVRYVERAESEEPEVENERRKSSFTLYVILAALNNTSSAPPQVSKTPPPISSTELRTHKLAMTKPYTEDDIAAALFAIAGGMSMRKACSEYGIPRTTLHNRINGHLSHKKGAQNLQKIAPVQERALANWILVQEALGTSPTHRQIRELGESILNLEGGDLSLGKRWIHSFLERNPEIKTKRQYKIDNARINGATTEIISKFFEKLDLPAIKYIKPENRWNMDEAGIMEGQGLNGMVLGSSKRRFIQKKQPGSRTWTSFIECISATGRALLPLVIFKGKTLQQQWFPIKLDNYEGWEFTATDNGWTTDSTGLEWLKEVFIPQSAPTRPKEARLLVLDGHGSHETTQFMLECFKNNIHLLFLPPHTSHVLQPLDLSIFSPLKKEYRYHLNTLDSLTDSTPIGKRNFLACYQNARLKALTLRNITSGWKASGLWPQNRAKPLLSRLLLENSNQEVVYQNPVSDDDPELQWNIHSSFIAWKTPQKGSDIRKYADIMEKVDETDIPTRRLLFRKIQKGFDAKDYELVQSKKRIKQLEQKLEEIIPKKRRMVKTSPNSRFAGIEAIYQAQIEAGDREIEIKDSDSGPKEGWSESGVLNFAGYHKSHSYIIP</sequence>
<comment type="pathway">
    <text evidence="14">Cofactor biosynthesis; ubiquinone biosynthesis.</text>
</comment>
<accession>A7EYI9</accession>
<dbReference type="RefSeq" id="XP_001588857.1">
    <property type="nucleotide sequence ID" value="XM_001588807.1"/>
</dbReference>
<feature type="domain" description="HTH CENPB-type" evidence="15">
    <location>
        <begin position="510"/>
        <end position="580"/>
    </location>
</feature>
<dbReference type="PANTHER" id="PTHR11048:SF28">
    <property type="entry name" value="4-HYDROXYBENZOATE POLYPRENYLTRANSFERASE, MITOCHONDRIAL"/>
    <property type="match status" value="1"/>
</dbReference>
<name>A7EYI9_SCLS1</name>
<dbReference type="STRING" id="665079.A7EYI9"/>
<evidence type="ECO:0000256" key="11">
    <source>
        <dbReference type="ARBA" id="ARBA00023242"/>
    </source>
</evidence>
<dbReference type="GO" id="GO:0005743">
    <property type="term" value="C:mitochondrial inner membrane"/>
    <property type="evidence" value="ECO:0000318"/>
    <property type="project" value="GO_Central"/>
</dbReference>
<evidence type="ECO:0000256" key="13">
    <source>
        <dbReference type="ARBA" id="ARBA00058997"/>
    </source>
</evidence>
<comment type="catalytic activity">
    <reaction evidence="12 14">
        <text>an all-trans-polyprenyl diphosphate + 4-hydroxybenzoate = a 4-hydroxy-3-(all-trans-polyprenyl)benzoate + diphosphate</text>
        <dbReference type="Rhea" id="RHEA:44504"/>
        <dbReference type="Rhea" id="RHEA-COMP:9514"/>
        <dbReference type="Rhea" id="RHEA-COMP:9564"/>
        <dbReference type="ChEBI" id="CHEBI:17879"/>
        <dbReference type="ChEBI" id="CHEBI:33019"/>
        <dbReference type="ChEBI" id="CHEBI:58914"/>
        <dbReference type="ChEBI" id="CHEBI:78396"/>
        <dbReference type="EC" id="2.5.1.39"/>
    </reaction>
</comment>
<dbReference type="FunFam" id="1.20.120.1780:FF:000001">
    <property type="entry name" value="4-hydroxybenzoate octaprenyltransferase"/>
    <property type="match status" value="1"/>
</dbReference>
<keyword evidence="14" id="KW-0831">Ubiquinone biosynthesis</keyword>
<keyword evidence="17" id="KW-1185">Reference proteome</keyword>
<dbReference type="Proteomes" id="UP000001312">
    <property type="component" value="Unassembled WGS sequence"/>
</dbReference>
<feature type="transmembrane region" description="Helical" evidence="14">
    <location>
        <begin position="274"/>
        <end position="294"/>
    </location>
</feature>
<dbReference type="CDD" id="cd13959">
    <property type="entry name" value="PT_UbiA_COQ2"/>
    <property type="match status" value="1"/>
</dbReference>
<proteinExistence type="inferred from homology"/>
<evidence type="ECO:0000256" key="5">
    <source>
        <dbReference type="ARBA" id="ARBA00005985"/>
    </source>
</evidence>
<dbReference type="GeneID" id="5484824"/>
<protein>
    <recommendedName>
        <fullName evidence="14">4-hydroxybenzoate polyprenyltransferase, mitochondrial</fullName>
        <shortName evidence="14">4-HB polyprenyltransferase</shortName>
        <ecNumber evidence="14">2.5.1.39</ecNumber>
    </recommendedName>
    <alternativeName>
        <fullName evidence="14">Para-hydroxybenzoate--polyprenyltransferase</fullName>
        <shortName evidence="14">PHB:PPT</shortName>
        <shortName evidence="14">PHB:polyprenyltransferase</shortName>
    </alternativeName>
</protein>
<dbReference type="UniPathway" id="UPA00213"/>
<keyword evidence="6 14" id="KW-0808">Transferase</keyword>
<dbReference type="GO" id="GO:0008412">
    <property type="term" value="F:4-hydroxybenzoate polyprenyltransferase activity"/>
    <property type="evidence" value="ECO:0000318"/>
    <property type="project" value="GO_Central"/>
</dbReference>
<dbReference type="Gene3D" id="3.30.420.10">
    <property type="entry name" value="Ribonuclease H-like superfamily/Ribonuclease H"/>
    <property type="match status" value="1"/>
</dbReference>
<dbReference type="Pfam" id="PF03221">
    <property type="entry name" value="HTH_Tnp_Tc5"/>
    <property type="match status" value="1"/>
</dbReference>
<dbReference type="PROSITE" id="PS51253">
    <property type="entry name" value="HTH_CENPB"/>
    <property type="match status" value="1"/>
</dbReference>
<reference evidence="17" key="1">
    <citation type="journal article" date="2011" name="PLoS Genet.">
        <title>Genomic analysis of the necrotrophic fungal pathogens Sclerotinia sclerotiorum and Botrytis cinerea.</title>
        <authorList>
            <person name="Amselem J."/>
            <person name="Cuomo C.A."/>
            <person name="van Kan J.A."/>
            <person name="Viaud M."/>
            <person name="Benito E.P."/>
            <person name="Couloux A."/>
            <person name="Coutinho P.M."/>
            <person name="de Vries R.P."/>
            <person name="Dyer P.S."/>
            <person name="Fillinger S."/>
            <person name="Fournier E."/>
            <person name="Gout L."/>
            <person name="Hahn M."/>
            <person name="Kohn L."/>
            <person name="Lapalu N."/>
            <person name="Plummer K.M."/>
            <person name="Pradier J.M."/>
            <person name="Quevillon E."/>
            <person name="Sharon A."/>
            <person name="Simon A."/>
            <person name="ten Have A."/>
            <person name="Tudzynski B."/>
            <person name="Tudzynski P."/>
            <person name="Wincker P."/>
            <person name="Andrew M."/>
            <person name="Anthouard V."/>
            <person name="Beever R.E."/>
            <person name="Beffa R."/>
            <person name="Benoit I."/>
            <person name="Bouzid O."/>
            <person name="Brault B."/>
            <person name="Chen Z."/>
            <person name="Choquer M."/>
            <person name="Collemare J."/>
            <person name="Cotton P."/>
            <person name="Danchin E.G."/>
            <person name="Da Silva C."/>
            <person name="Gautier A."/>
            <person name="Giraud C."/>
            <person name="Giraud T."/>
            <person name="Gonzalez C."/>
            <person name="Grossetete S."/>
            <person name="Guldener U."/>
            <person name="Henrissat B."/>
            <person name="Howlett B.J."/>
            <person name="Kodira C."/>
            <person name="Kretschmer M."/>
            <person name="Lappartient A."/>
            <person name="Leroch M."/>
            <person name="Levis C."/>
            <person name="Mauceli E."/>
            <person name="Neuveglise C."/>
            <person name="Oeser B."/>
            <person name="Pearson M."/>
            <person name="Poulain J."/>
            <person name="Poussereau N."/>
            <person name="Quesneville H."/>
            <person name="Rascle C."/>
            <person name="Schumacher J."/>
            <person name="Segurens B."/>
            <person name="Sexton A."/>
            <person name="Silva E."/>
            <person name="Sirven C."/>
            <person name="Soanes D.M."/>
            <person name="Talbot N.J."/>
            <person name="Templeton M."/>
            <person name="Yandava C."/>
            <person name="Yarden O."/>
            <person name="Zeng Q."/>
            <person name="Rollins J.A."/>
            <person name="Lebrun M.H."/>
            <person name="Dickman M."/>
        </authorList>
    </citation>
    <scope>NUCLEOTIDE SEQUENCE [LARGE SCALE GENOMIC DNA]</scope>
    <source>
        <strain evidence="17">ATCC 18683 / 1980 / Ss-1</strain>
    </source>
</reference>
<feature type="transmembrane region" description="Helical" evidence="14">
    <location>
        <begin position="325"/>
        <end position="343"/>
    </location>
</feature>
<dbReference type="InterPro" id="IPR009057">
    <property type="entry name" value="Homeodomain-like_sf"/>
</dbReference>
<dbReference type="InterPro" id="IPR007889">
    <property type="entry name" value="HTH_Psq"/>
</dbReference>
<evidence type="ECO:0000313" key="16">
    <source>
        <dbReference type="EMBL" id="EDN94531.1"/>
    </source>
</evidence>
<feature type="transmembrane region" description="Helical" evidence="14">
    <location>
        <begin position="378"/>
        <end position="402"/>
    </location>
</feature>
<evidence type="ECO:0000256" key="12">
    <source>
        <dbReference type="ARBA" id="ARBA00052313"/>
    </source>
</evidence>